<dbReference type="PANTHER" id="PTHR30250:SF28">
    <property type="entry name" value="POLYSACCHARIDE BIOSYNTHESIS PROTEIN"/>
    <property type="match status" value="1"/>
</dbReference>
<feature type="transmembrane region" description="Helical" evidence="6">
    <location>
        <begin position="73"/>
        <end position="96"/>
    </location>
</feature>
<sequence length="427" mass="47844">MIRLALLKIISGSVLSQLIMLCALPFLTRLYTPEDFSILAFYVAALAPIIVISSLRYDVAIPIPDNSNDSDELLKLSIIITSLMSLISLIVIIILMTHGTKLHVISSSLFVLPLGILFGGLFNIFQYYCIRNKEFGLISNVKVSQAIIAVIVQVVLALIFGAHAEFLIIGHSVFVGAGVIYLLVKKHQVHPELLVIYDNLKLLKTAKKYKDFPKYSTFDSLVNSLGTQLPIIIIGFLAGGSEIGFILLAMKLLGTPVSLISGAVGQVFYSSAREHIQAGTLQSFSIKFLIPLLFASILMILLFSSYSGLMIDLMLGSEWNRVAEIIELFVFWYAVQLVSSPFSMIMHIQGKQRQLLALTIFGFLARIIPLFLISYFNLDVEYVFALSIFSFFFYLLCFYVFMRTIDFDKKIIVLVCSVFLILFQVYR</sequence>
<keyword evidence="4 6" id="KW-1133">Transmembrane helix</keyword>
<evidence type="ECO:0000256" key="5">
    <source>
        <dbReference type="ARBA" id="ARBA00023136"/>
    </source>
</evidence>
<dbReference type="Proteomes" id="UP000241514">
    <property type="component" value="Unassembled WGS sequence"/>
</dbReference>
<keyword evidence="3 6" id="KW-0812">Transmembrane</keyword>
<feature type="transmembrane region" description="Helical" evidence="6">
    <location>
        <begin position="243"/>
        <end position="268"/>
    </location>
</feature>
<dbReference type="EMBL" id="PYVG01000020">
    <property type="protein sequence ID" value="PTB89162.1"/>
    <property type="molecule type" value="Genomic_DNA"/>
</dbReference>
<dbReference type="GO" id="GO:0005886">
    <property type="term" value="C:plasma membrane"/>
    <property type="evidence" value="ECO:0007669"/>
    <property type="project" value="UniProtKB-SubCell"/>
</dbReference>
<protein>
    <recommendedName>
        <fullName evidence="11">Polysaccharide biosynthesis protein</fullName>
    </recommendedName>
</protein>
<feature type="transmembrane region" description="Helical" evidence="6">
    <location>
        <begin position="137"/>
        <end position="160"/>
    </location>
</feature>
<dbReference type="Proteomes" id="UP000242087">
    <property type="component" value="Unassembled WGS sequence"/>
</dbReference>
<dbReference type="EMBL" id="PYVF01000044">
    <property type="protein sequence ID" value="PTB88643.1"/>
    <property type="molecule type" value="Genomic_DNA"/>
</dbReference>
<feature type="transmembrane region" description="Helical" evidence="6">
    <location>
        <begin position="382"/>
        <end position="402"/>
    </location>
</feature>
<comment type="subcellular location">
    <subcellularLocation>
        <location evidence="1">Cell membrane</location>
        <topology evidence="1">Multi-pass membrane protein</topology>
    </subcellularLocation>
</comment>
<keyword evidence="2" id="KW-1003">Cell membrane</keyword>
<evidence type="ECO:0000256" key="2">
    <source>
        <dbReference type="ARBA" id="ARBA00022475"/>
    </source>
</evidence>
<keyword evidence="5 6" id="KW-0472">Membrane</keyword>
<evidence type="ECO:0000313" key="8">
    <source>
        <dbReference type="EMBL" id="PTB89162.1"/>
    </source>
</evidence>
<reference evidence="9 10" key="1">
    <citation type="submission" date="2018-03" db="EMBL/GenBank/DDBJ databases">
        <title>Cross-interface Injection: A General Nanoliter Liquid Handling Method Applied to Single Cells Genome Amplification Automated Nanoliter Liquid Handling Applied to Single Cell Multiple Displacement Amplification.</title>
        <authorList>
            <person name="Yun J."/>
            <person name="Xu P."/>
            <person name="Xu J."/>
            <person name="Dai X."/>
            <person name="Wang Y."/>
            <person name="Zheng X."/>
            <person name="Cao C."/>
            <person name="Yi Q."/>
            <person name="Zhu Y."/>
            <person name="Wang L."/>
            <person name="Dong Z."/>
            <person name="Huang Y."/>
            <person name="Huang L."/>
            <person name="Du W."/>
        </authorList>
    </citation>
    <scope>NUCLEOTIDE SEQUENCE [LARGE SCALE GENOMIC DNA]</scope>
    <source>
        <strain evidence="7 10">A12-4</strain>
        <strain evidence="8 9">A9-4</strain>
    </source>
</reference>
<evidence type="ECO:0000313" key="10">
    <source>
        <dbReference type="Proteomes" id="UP000242087"/>
    </source>
</evidence>
<accession>A0A2T4CYT6</accession>
<evidence type="ECO:0000256" key="6">
    <source>
        <dbReference type="SAM" id="Phobius"/>
    </source>
</evidence>
<organism evidence="8 9">
    <name type="scientific">Pseudidiomarina aestuarii</name>
    <dbReference type="NCBI Taxonomy" id="624146"/>
    <lineage>
        <taxon>Bacteria</taxon>
        <taxon>Pseudomonadati</taxon>
        <taxon>Pseudomonadota</taxon>
        <taxon>Gammaproteobacteria</taxon>
        <taxon>Alteromonadales</taxon>
        <taxon>Idiomarinaceae</taxon>
        <taxon>Pseudidiomarina</taxon>
    </lineage>
</organism>
<evidence type="ECO:0000256" key="1">
    <source>
        <dbReference type="ARBA" id="ARBA00004651"/>
    </source>
</evidence>
<dbReference type="AlphaFoldDB" id="A0A2T4CYT6"/>
<proteinExistence type="predicted"/>
<dbReference type="InterPro" id="IPR050833">
    <property type="entry name" value="Poly_Biosynth_Transport"/>
</dbReference>
<feature type="transmembrane region" description="Helical" evidence="6">
    <location>
        <begin position="102"/>
        <end position="125"/>
    </location>
</feature>
<evidence type="ECO:0000256" key="4">
    <source>
        <dbReference type="ARBA" id="ARBA00022989"/>
    </source>
</evidence>
<evidence type="ECO:0000313" key="7">
    <source>
        <dbReference type="EMBL" id="PTB88643.1"/>
    </source>
</evidence>
<dbReference type="PANTHER" id="PTHR30250">
    <property type="entry name" value="PST FAMILY PREDICTED COLANIC ACID TRANSPORTER"/>
    <property type="match status" value="1"/>
</dbReference>
<evidence type="ECO:0000313" key="9">
    <source>
        <dbReference type="Proteomes" id="UP000241514"/>
    </source>
</evidence>
<evidence type="ECO:0000256" key="3">
    <source>
        <dbReference type="ARBA" id="ARBA00022692"/>
    </source>
</evidence>
<feature type="transmembrane region" description="Helical" evidence="6">
    <location>
        <begin position="355"/>
        <end position="376"/>
    </location>
</feature>
<evidence type="ECO:0008006" key="11">
    <source>
        <dbReference type="Google" id="ProtNLM"/>
    </source>
</evidence>
<gene>
    <name evidence="7" type="ORF">C9927_03580</name>
    <name evidence="8" type="ORF">C9928_04470</name>
</gene>
<dbReference type="Pfam" id="PF13440">
    <property type="entry name" value="Polysacc_synt_3"/>
    <property type="match status" value="1"/>
</dbReference>
<feature type="transmembrane region" description="Helical" evidence="6">
    <location>
        <begin position="166"/>
        <end position="184"/>
    </location>
</feature>
<feature type="transmembrane region" description="Helical" evidence="6">
    <location>
        <begin position="39"/>
        <end position="61"/>
    </location>
</feature>
<feature type="transmembrane region" description="Helical" evidence="6">
    <location>
        <begin position="329"/>
        <end position="348"/>
    </location>
</feature>
<name>A0A2T4CYT6_9GAMM</name>
<feature type="transmembrane region" description="Helical" evidence="6">
    <location>
        <begin position="217"/>
        <end position="237"/>
    </location>
</feature>
<feature type="transmembrane region" description="Helical" evidence="6">
    <location>
        <begin position="411"/>
        <end position="426"/>
    </location>
</feature>
<feature type="transmembrane region" description="Helical" evidence="6">
    <location>
        <begin position="288"/>
        <end position="309"/>
    </location>
</feature>
<comment type="caution">
    <text evidence="8">The sequence shown here is derived from an EMBL/GenBank/DDBJ whole genome shotgun (WGS) entry which is preliminary data.</text>
</comment>
<feature type="transmembrane region" description="Helical" evidence="6">
    <location>
        <begin position="7"/>
        <end position="27"/>
    </location>
</feature>